<dbReference type="Pfam" id="PF12999">
    <property type="entry name" value="PRKCSH-like"/>
    <property type="match status" value="1"/>
</dbReference>
<evidence type="ECO:0000256" key="6">
    <source>
        <dbReference type="PROSITE-ProRule" id="PRU00124"/>
    </source>
</evidence>
<keyword evidence="2 9" id="KW-0732">Signal</keyword>
<feature type="chain" id="PRO_5029848479" description="Glucosidase 2 subunit beta" evidence="9">
    <location>
        <begin position="18"/>
        <end position="529"/>
    </location>
</feature>
<evidence type="ECO:0000256" key="8">
    <source>
        <dbReference type="SAM" id="MobiDB-lite"/>
    </source>
</evidence>
<proteinExistence type="predicted"/>
<evidence type="ECO:0000256" key="2">
    <source>
        <dbReference type="ARBA" id="ARBA00022729"/>
    </source>
</evidence>
<keyword evidence="5" id="KW-1015">Disulfide bond</keyword>
<dbReference type="GO" id="GO:0017177">
    <property type="term" value="C:glucosidase II complex"/>
    <property type="evidence" value="ECO:0007669"/>
    <property type="project" value="TreeGrafter"/>
</dbReference>
<accession>A0A7J7K2N6</accession>
<keyword evidence="7" id="KW-0175">Coiled coil</keyword>
<evidence type="ECO:0000259" key="11">
    <source>
        <dbReference type="PROSITE" id="PS51914"/>
    </source>
</evidence>
<dbReference type="PROSITE" id="PS00018">
    <property type="entry name" value="EF_HAND_1"/>
    <property type="match status" value="1"/>
</dbReference>
<dbReference type="OrthoDB" id="28322at2759"/>
<dbReference type="AlphaFoldDB" id="A0A7J7K2N6"/>
<dbReference type="InterPro" id="IPR028146">
    <property type="entry name" value="PRKCSH_N"/>
</dbReference>
<dbReference type="Gene3D" id="1.10.238.10">
    <property type="entry name" value="EF-hand"/>
    <property type="match status" value="1"/>
</dbReference>
<reference evidence="12" key="1">
    <citation type="submission" date="2020-06" db="EMBL/GenBank/DDBJ databases">
        <title>Draft genome of Bugula neritina, a colonial animal packing powerful symbionts and potential medicines.</title>
        <authorList>
            <person name="Rayko M."/>
        </authorList>
    </citation>
    <scope>NUCLEOTIDE SEQUENCE [LARGE SCALE GENOMIC DNA]</scope>
    <source>
        <strain evidence="12">Kwan_BN1</strain>
    </source>
</reference>
<dbReference type="PANTHER" id="PTHR12630">
    <property type="entry name" value="N-LINKED OLIGOSACCHARIDE PROCESSING"/>
    <property type="match status" value="1"/>
</dbReference>
<dbReference type="GO" id="GO:0005509">
    <property type="term" value="F:calcium ion binding"/>
    <property type="evidence" value="ECO:0007669"/>
    <property type="project" value="InterPro"/>
</dbReference>
<dbReference type="InterPro" id="IPR002172">
    <property type="entry name" value="LDrepeatLR_classA_rpt"/>
</dbReference>
<feature type="domain" description="MRH" evidence="11">
    <location>
        <begin position="409"/>
        <end position="510"/>
    </location>
</feature>
<evidence type="ECO:0000313" key="13">
    <source>
        <dbReference type="Proteomes" id="UP000593567"/>
    </source>
</evidence>
<comment type="caution">
    <text evidence="12">The sequence shown here is derived from an EMBL/GenBank/DDBJ whole genome shotgun (WGS) entry which is preliminary data.</text>
</comment>
<dbReference type="SUPFAM" id="SSF47473">
    <property type="entry name" value="EF-hand"/>
    <property type="match status" value="1"/>
</dbReference>
<evidence type="ECO:0000313" key="12">
    <source>
        <dbReference type="EMBL" id="KAF6032453.1"/>
    </source>
</evidence>
<dbReference type="PANTHER" id="PTHR12630:SF1">
    <property type="entry name" value="GLUCOSIDASE 2 SUBUNIT BETA"/>
    <property type="match status" value="1"/>
</dbReference>
<dbReference type="SUPFAM" id="SSF50911">
    <property type="entry name" value="Mannose 6-phosphate receptor domain"/>
    <property type="match status" value="1"/>
</dbReference>
<feature type="region of interest" description="Disordered" evidence="8">
    <location>
        <begin position="509"/>
        <end position="529"/>
    </location>
</feature>
<dbReference type="InterPro" id="IPR002048">
    <property type="entry name" value="EF_hand_dom"/>
</dbReference>
<dbReference type="Pfam" id="PF13015">
    <property type="entry name" value="PRKCSH_1"/>
    <property type="match status" value="1"/>
</dbReference>
<dbReference type="InterPro" id="IPR036607">
    <property type="entry name" value="PRKCSH"/>
</dbReference>
<dbReference type="InterPro" id="IPR018247">
    <property type="entry name" value="EF_Hand_1_Ca_BS"/>
</dbReference>
<evidence type="ECO:0000256" key="4">
    <source>
        <dbReference type="ARBA" id="ARBA00022837"/>
    </source>
</evidence>
<evidence type="ECO:0000256" key="1">
    <source>
        <dbReference type="ARBA" id="ARBA00022387"/>
    </source>
</evidence>
<keyword evidence="3" id="KW-0256">Endoplasmic reticulum</keyword>
<feature type="compositionally biased region" description="Pro residues" evidence="8">
    <location>
        <begin position="293"/>
        <end position="306"/>
    </location>
</feature>
<dbReference type="InterPro" id="IPR039794">
    <property type="entry name" value="Gtb1-like"/>
</dbReference>
<protein>
    <recommendedName>
        <fullName evidence="1">Glucosidase 2 subunit beta</fullName>
    </recommendedName>
</protein>
<evidence type="ECO:0000256" key="3">
    <source>
        <dbReference type="ARBA" id="ARBA00022824"/>
    </source>
</evidence>
<evidence type="ECO:0000256" key="5">
    <source>
        <dbReference type="ARBA" id="ARBA00023157"/>
    </source>
</evidence>
<organism evidence="12 13">
    <name type="scientific">Bugula neritina</name>
    <name type="common">Brown bryozoan</name>
    <name type="synonym">Sertularia neritina</name>
    <dbReference type="NCBI Taxonomy" id="10212"/>
    <lineage>
        <taxon>Eukaryota</taxon>
        <taxon>Metazoa</taxon>
        <taxon>Spiralia</taxon>
        <taxon>Lophotrochozoa</taxon>
        <taxon>Bryozoa</taxon>
        <taxon>Gymnolaemata</taxon>
        <taxon>Cheilostomatida</taxon>
        <taxon>Flustrina</taxon>
        <taxon>Buguloidea</taxon>
        <taxon>Bugulidae</taxon>
        <taxon>Bugula</taxon>
    </lineage>
</organism>
<gene>
    <name evidence="12" type="ORF">EB796_009267</name>
</gene>
<dbReference type="GO" id="GO:0006491">
    <property type="term" value="P:N-glycan processing"/>
    <property type="evidence" value="ECO:0007669"/>
    <property type="project" value="TreeGrafter"/>
</dbReference>
<feature type="coiled-coil region" evidence="7">
    <location>
        <begin position="359"/>
        <end position="393"/>
    </location>
</feature>
<dbReference type="PROSITE" id="PS51914">
    <property type="entry name" value="MRH"/>
    <property type="match status" value="1"/>
</dbReference>
<name>A0A7J7K2N6_BUGNE</name>
<dbReference type="PROSITE" id="PS50068">
    <property type="entry name" value="LDLRA_2"/>
    <property type="match status" value="1"/>
</dbReference>
<evidence type="ECO:0000259" key="10">
    <source>
        <dbReference type="PROSITE" id="PS50222"/>
    </source>
</evidence>
<dbReference type="EMBL" id="VXIV02001507">
    <property type="protein sequence ID" value="KAF6032453.1"/>
    <property type="molecule type" value="Genomic_DNA"/>
</dbReference>
<dbReference type="PROSITE" id="PS50222">
    <property type="entry name" value="EF_HAND_2"/>
    <property type="match status" value="1"/>
</dbReference>
<keyword evidence="13" id="KW-1185">Reference proteome</keyword>
<dbReference type="CDD" id="cd00112">
    <property type="entry name" value="LDLa"/>
    <property type="match status" value="1"/>
</dbReference>
<dbReference type="Proteomes" id="UP000593567">
    <property type="component" value="Unassembled WGS sequence"/>
</dbReference>
<comment type="caution">
    <text evidence="6">Lacks conserved residue(s) required for the propagation of feature annotation.</text>
</comment>
<dbReference type="InterPro" id="IPR044865">
    <property type="entry name" value="MRH_dom"/>
</dbReference>
<feature type="signal peptide" evidence="9">
    <location>
        <begin position="1"/>
        <end position="17"/>
    </location>
</feature>
<feature type="compositionally biased region" description="Acidic residues" evidence="8">
    <location>
        <begin position="310"/>
        <end position="322"/>
    </location>
</feature>
<evidence type="ECO:0000256" key="9">
    <source>
        <dbReference type="SAM" id="SignalP"/>
    </source>
</evidence>
<feature type="region of interest" description="Disordered" evidence="8">
    <location>
        <begin position="290"/>
        <end position="351"/>
    </location>
</feature>
<evidence type="ECO:0000256" key="7">
    <source>
        <dbReference type="SAM" id="Coils"/>
    </source>
</evidence>
<dbReference type="Gene3D" id="2.70.130.10">
    <property type="entry name" value="Mannose-6-phosphate receptor binding domain"/>
    <property type="match status" value="1"/>
</dbReference>
<feature type="compositionally biased region" description="Acidic residues" evidence="8">
    <location>
        <begin position="330"/>
        <end position="341"/>
    </location>
</feature>
<dbReference type="Pfam" id="PF13202">
    <property type="entry name" value="EF-hand_5"/>
    <property type="match status" value="2"/>
</dbReference>
<sequence>MASLLLAFCVIVLPVFASEPIPRGVSRAKGSFYKAGVPFKCLDGSQTIPFDQINDDYCDCADGSDEPGTSACRNGRFYCVNKGYKPESIPSSRVSDGICDCCDGSDEYDQKVKCENTCIELGRSMREEMLAMKKLVEEGYRIRSEYAAQGKTAKLEKQEQLVSLGPKREVLGQTKDELMLKKEAAEQPEKAAKEVHEAWWKEQKAIREAEKEKAKAAEAFAQLDTNQDNLVSMAEMQARAEFDTNGDGTVSEEEVTILLTEAVDTMDLAQFTDTYWELIKKVYKPPVVEVQEPAPPAPTEAVPPPTEATTGDDEDDDSDFDEVNSTCIQDDFDEGDDDNEEAPPPPTEDNFMPAYPEETQVLMSVADAAREEYNKAEKEYNEVDREIQDIEKFLAQDLGPDDVFYPLRDQCYEYTDREYTYKFCPFEKATQKPKDGGTETSLGTFTKWEANGDDSYGSMKFEKGLHCWNGPDRSASVKFMCGTENKLANGAEPNRCEYTFEFTTPAACHSLPDDSESEQPDVEHVHTEL</sequence>
<dbReference type="InterPro" id="IPR009011">
    <property type="entry name" value="Man6P_isomerase_rcpt-bd_dom_sf"/>
</dbReference>
<dbReference type="InterPro" id="IPR011992">
    <property type="entry name" value="EF-hand-dom_pair"/>
</dbReference>
<keyword evidence="4" id="KW-0106">Calcium</keyword>
<feature type="domain" description="EF-hand" evidence="10">
    <location>
        <begin position="211"/>
        <end position="246"/>
    </location>
</feature>